<dbReference type="GO" id="GO:0006260">
    <property type="term" value="P:DNA replication"/>
    <property type="evidence" value="ECO:0007669"/>
    <property type="project" value="UniProtKB-KW"/>
</dbReference>
<dbReference type="Pfam" id="PF06156">
    <property type="entry name" value="YabA"/>
    <property type="match status" value="1"/>
</dbReference>
<keyword evidence="2" id="KW-0235">DNA replication</keyword>
<evidence type="ECO:0000313" key="9">
    <source>
        <dbReference type="EMBL" id="PPJ76477.1"/>
    </source>
</evidence>
<evidence type="ECO:0000256" key="6">
    <source>
        <dbReference type="SAM" id="Coils"/>
    </source>
</evidence>
<dbReference type="GeneID" id="93781754"/>
<organism evidence="9 10">
    <name type="scientific">Staphylococcus haemolyticus</name>
    <dbReference type="NCBI Taxonomy" id="1283"/>
    <lineage>
        <taxon>Bacteria</taxon>
        <taxon>Bacillati</taxon>
        <taxon>Bacillota</taxon>
        <taxon>Bacilli</taxon>
        <taxon>Bacillales</taxon>
        <taxon>Staphylococcaceae</taxon>
        <taxon>Staphylococcus</taxon>
    </lineage>
</organism>
<keyword evidence="5" id="KW-0236">DNA replication inhibitor</keyword>
<comment type="caution">
    <text evidence="9">The sequence shown here is derived from an EMBL/GenBank/DDBJ whole genome shotgun (WGS) entry which is preliminary data.</text>
</comment>
<evidence type="ECO:0000313" key="8">
    <source>
        <dbReference type="EMBL" id="MDT4287165.1"/>
    </source>
</evidence>
<dbReference type="GO" id="GO:0008156">
    <property type="term" value="P:negative regulation of DNA replication"/>
    <property type="evidence" value="ECO:0007669"/>
    <property type="project" value="UniProtKB-KW"/>
</dbReference>
<dbReference type="KEGG" id="shh:ShL2_02310"/>
<accession>A0A2A1K7U5</accession>
<proteinExistence type="predicted"/>
<evidence type="ECO:0000256" key="1">
    <source>
        <dbReference type="ARBA" id="ARBA00022490"/>
    </source>
</evidence>
<reference evidence="9 10" key="1">
    <citation type="submission" date="2017-11" db="EMBL/GenBank/DDBJ databases">
        <authorList>
            <person name="Founou R.C."/>
            <person name="Founou L."/>
            <person name="Allam M."/>
            <person name="Ismail A."/>
            <person name="Essack S.Y."/>
        </authorList>
    </citation>
    <scope>NUCLEOTIDE SEQUENCE [LARGE SCALE GENOMIC DNA]</scope>
    <source>
        <strain evidence="9 10">G811N2B1</strain>
    </source>
</reference>
<evidence type="ECO:0000313" key="10">
    <source>
        <dbReference type="Proteomes" id="UP000238153"/>
    </source>
</evidence>
<dbReference type="STRING" id="1283.ShL2_02310"/>
<dbReference type="Proteomes" id="UP001269271">
    <property type="component" value="Unassembled WGS sequence"/>
</dbReference>
<evidence type="ECO:0000256" key="4">
    <source>
        <dbReference type="ARBA" id="ARBA00022833"/>
    </source>
</evidence>
<keyword evidence="6" id="KW-0175">Coiled coil</keyword>
<feature type="coiled-coil region" evidence="6">
    <location>
        <begin position="3"/>
        <end position="58"/>
    </location>
</feature>
<evidence type="ECO:0000256" key="7">
    <source>
        <dbReference type="SAM" id="MobiDB-lite"/>
    </source>
</evidence>
<keyword evidence="11" id="KW-1185">Reference proteome</keyword>
<feature type="compositionally biased region" description="Basic and acidic residues" evidence="7">
    <location>
        <begin position="67"/>
        <end position="83"/>
    </location>
</feature>
<evidence type="ECO:0000256" key="5">
    <source>
        <dbReference type="ARBA" id="ARBA00022880"/>
    </source>
</evidence>
<dbReference type="EMBL" id="PGWX01000222">
    <property type="protein sequence ID" value="PPJ76477.1"/>
    <property type="molecule type" value="Genomic_DNA"/>
</dbReference>
<keyword evidence="3" id="KW-0479">Metal-binding</keyword>
<dbReference type="PIRSF" id="PIRSF021439">
    <property type="entry name" value="DUF972"/>
    <property type="match status" value="1"/>
</dbReference>
<evidence type="ECO:0000256" key="2">
    <source>
        <dbReference type="ARBA" id="ARBA00022705"/>
    </source>
</evidence>
<feature type="region of interest" description="Disordered" evidence="7">
    <location>
        <begin position="67"/>
        <end position="90"/>
    </location>
</feature>
<dbReference type="EMBL" id="JAVSOO010000023">
    <property type="protein sequence ID" value="MDT4287165.1"/>
    <property type="molecule type" value="Genomic_DNA"/>
</dbReference>
<protein>
    <submittedName>
        <fullName evidence="9">DNA replication initiation control protein YabA</fullName>
    </submittedName>
</protein>
<evidence type="ECO:0000313" key="11">
    <source>
        <dbReference type="Proteomes" id="UP001269271"/>
    </source>
</evidence>
<gene>
    <name evidence="8" type="primary">yabA</name>
    <name evidence="9" type="ORF">CV019_03155</name>
    <name evidence="8" type="ORF">RO950_09095</name>
</gene>
<name>A0A2A1K7U5_STAHA</name>
<dbReference type="Proteomes" id="UP000238153">
    <property type="component" value="Unassembled WGS sequence"/>
</dbReference>
<dbReference type="NCBIfam" id="NF009641">
    <property type="entry name" value="PRK13169.1-2"/>
    <property type="match status" value="1"/>
</dbReference>
<reference evidence="8 11" key="2">
    <citation type="submission" date="2023-08" db="EMBL/GenBank/DDBJ databases">
        <title>Genomic surveillance of Staphylococcus haemolyticus neonatal outbreak in southern France.</title>
        <authorList>
            <person name="Magnan C."/>
            <person name="Morsli M."/>
            <person name="Thiery B."/>
            <person name="Salipante F."/>
            <person name="Attar J."/>
            <person name="Massimo D.M."/>
            <person name="Ory J."/>
            <person name="Pantel A."/>
            <person name="Lavigne J.-P."/>
        </authorList>
    </citation>
    <scope>NUCLEOTIDE SEQUENCE [LARGE SCALE GENOMIC DNA]</scope>
    <source>
        <strain evidence="8 11">NSH026</strain>
    </source>
</reference>
<keyword evidence="1" id="KW-0963">Cytoplasm</keyword>
<dbReference type="GO" id="GO:0046872">
    <property type="term" value="F:metal ion binding"/>
    <property type="evidence" value="ECO:0007669"/>
    <property type="project" value="UniProtKB-KW"/>
</dbReference>
<dbReference type="AlphaFoldDB" id="A0A2A1K7U5"/>
<dbReference type="RefSeq" id="WP_011276775.1">
    <property type="nucleotide sequence ID" value="NZ_BKAY01000022.1"/>
</dbReference>
<dbReference type="OMA" id="TEGDCLF"/>
<sequence length="132" mass="15104">MNRNDLFEKIVKLESNVNQLNQEMSELKALSIQLIEENVALQVENDNLKSLMAKSEQDVEAIKVTNRIEKDNKPMSKERDNKSSIKHVKKPLPSKDNLAVLYSEGFHICNGELFGKHRYGEDCLLCMNVLNS</sequence>
<dbReference type="InterPro" id="IPR010377">
    <property type="entry name" value="YabA"/>
</dbReference>
<keyword evidence="4" id="KW-0862">Zinc</keyword>
<evidence type="ECO:0000256" key="3">
    <source>
        <dbReference type="ARBA" id="ARBA00022723"/>
    </source>
</evidence>